<proteinExistence type="predicted"/>
<keyword evidence="1" id="KW-0472">Membrane</keyword>
<evidence type="ECO:0000313" key="2">
    <source>
        <dbReference type="EMBL" id="KUM48794.1"/>
    </source>
</evidence>
<keyword evidence="2" id="KW-0496">Mitochondrion</keyword>
<protein>
    <submittedName>
        <fullName evidence="2">Uncharacterized protein</fullName>
    </submittedName>
</protein>
<evidence type="ECO:0000256" key="1">
    <source>
        <dbReference type="SAM" id="Phobius"/>
    </source>
</evidence>
<dbReference type="EMBL" id="LKAM01000004">
    <property type="protein sequence ID" value="KUM48794.1"/>
    <property type="molecule type" value="Genomic_DNA"/>
</dbReference>
<geneLocation type="mitochondrion" evidence="2"/>
<gene>
    <name evidence="2" type="ORF">ABT39_MTgene4130</name>
</gene>
<reference evidence="2" key="1">
    <citation type="journal article" date="2015" name="Genome Biol. Evol.">
        <title>Organellar Genomes of White Spruce (Picea glauca): Assembly and Annotation.</title>
        <authorList>
            <person name="Jackman S.D."/>
            <person name="Warren R.L."/>
            <person name="Gibb E.A."/>
            <person name="Vandervalk B.P."/>
            <person name="Mohamadi H."/>
            <person name="Chu J."/>
            <person name="Raymond A."/>
            <person name="Pleasance S."/>
            <person name="Coope R."/>
            <person name="Wildung M.R."/>
            <person name="Ritland C.E."/>
            <person name="Bousquet J."/>
            <person name="Jones S.J."/>
            <person name="Bohlmann J."/>
            <person name="Birol I."/>
        </authorList>
    </citation>
    <scope>NUCLEOTIDE SEQUENCE [LARGE SCALE GENOMIC DNA]</scope>
    <source>
        <tissue evidence="2">Flushing bud</tissue>
    </source>
</reference>
<keyword evidence="1" id="KW-1133">Transmembrane helix</keyword>
<organism evidence="2">
    <name type="scientific">Picea glauca</name>
    <name type="common">White spruce</name>
    <name type="synonym">Pinus glauca</name>
    <dbReference type="NCBI Taxonomy" id="3330"/>
    <lineage>
        <taxon>Eukaryota</taxon>
        <taxon>Viridiplantae</taxon>
        <taxon>Streptophyta</taxon>
        <taxon>Embryophyta</taxon>
        <taxon>Tracheophyta</taxon>
        <taxon>Spermatophyta</taxon>
        <taxon>Pinopsida</taxon>
        <taxon>Pinidae</taxon>
        <taxon>Conifers I</taxon>
        <taxon>Pinales</taxon>
        <taxon>Pinaceae</taxon>
        <taxon>Picea</taxon>
    </lineage>
</organism>
<name>A0A101M0L9_PICGL</name>
<keyword evidence="1" id="KW-0812">Transmembrane</keyword>
<sequence>MLAVVFVRCIRKVWYGMVLYLGYIMLTIWSFFLVVSLRYPIGLSPSFALVQLGVPYLASSSEQAA</sequence>
<dbReference type="AlphaFoldDB" id="A0A101M0L9"/>
<feature type="transmembrane region" description="Helical" evidence="1">
    <location>
        <begin position="12"/>
        <end position="33"/>
    </location>
</feature>
<accession>A0A101M0L9</accession>
<comment type="caution">
    <text evidence="2">The sequence shown here is derived from an EMBL/GenBank/DDBJ whole genome shotgun (WGS) entry which is preliminary data.</text>
</comment>